<dbReference type="PANTHER" id="PTHR46458:SF1">
    <property type="entry name" value="GEO09476P1"/>
    <property type="match status" value="1"/>
</dbReference>
<dbReference type="GO" id="GO:0019825">
    <property type="term" value="F:oxygen binding"/>
    <property type="evidence" value="ECO:0007669"/>
    <property type="project" value="InterPro"/>
</dbReference>
<keyword evidence="1 6" id="KW-0813">Transport</keyword>
<dbReference type="InterPro" id="IPR012292">
    <property type="entry name" value="Globin/Proto"/>
</dbReference>
<evidence type="ECO:0000256" key="4">
    <source>
        <dbReference type="ARBA" id="ARBA00022723"/>
    </source>
</evidence>
<dbReference type="EMBL" id="KL363237">
    <property type="protein sequence ID" value="KFD51637.1"/>
    <property type="molecule type" value="Genomic_DNA"/>
</dbReference>
<evidence type="ECO:0000256" key="2">
    <source>
        <dbReference type="ARBA" id="ARBA00022617"/>
    </source>
</evidence>
<dbReference type="CDD" id="cd01040">
    <property type="entry name" value="Mb-like"/>
    <property type="match status" value="1"/>
</dbReference>
<feature type="domain" description="Globin" evidence="7">
    <location>
        <begin position="94"/>
        <end position="243"/>
    </location>
</feature>
<keyword evidence="5" id="KW-0408">Iron</keyword>
<dbReference type="PANTHER" id="PTHR46458">
    <property type="entry name" value="BLR2807 PROTEIN"/>
    <property type="match status" value="1"/>
</dbReference>
<dbReference type="EMBL" id="KL367511">
    <property type="protein sequence ID" value="KFD67776.1"/>
    <property type="molecule type" value="Genomic_DNA"/>
</dbReference>
<keyword evidence="3 6" id="KW-0561">Oxygen transport</keyword>
<dbReference type="GO" id="GO:0005344">
    <property type="term" value="F:oxygen carrier activity"/>
    <property type="evidence" value="ECO:0007669"/>
    <property type="project" value="UniProtKB-KW"/>
</dbReference>
<reference evidence="9 10" key="1">
    <citation type="journal article" date="2014" name="Nat. Genet.">
        <title>Genome and transcriptome of the porcine whipworm Trichuris suis.</title>
        <authorList>
            <person name="Jex A.R."/>
            <person name="Nejsum P."/>
            <person name="Schwarz E.M."/>
            <person name="Hu L."/>
            <person name="Young N.D."/>
            <person name="Hall R.S."/>
            <person name="Korhonen P.K."/>
            <person name="Liao S."/>
            <person name="Thamsborg S."/>
            <person name="Xia J."/>
            <person name="Xu P."/>
            <person name="Wang S."/>
            <person name="Scheerlinck J.P."/>
            <person name="Hofmann A."/>
            <person name="Sternberg P.W."/>
            <person name="Wang J."/>
            <person name="Gasser R.B."/>
        </authorList>
    </citation>
    <scope>NUCLEOTIDE SEQUENCE [LARGE SCALE GENOMIC DNA]</scope>
    <source>
        <strain evidence="9">DCEP-RM93F</strain>
        <strain evidence="8">DCEP-RM93M</strain>
    </source>
</reference>
<dbReference type="Gene3D" id="1.10.490.10">
    <property type="entry name" value="Globins"/>
    <property type="match status" value="1"/>
</dbReference>
<keyword evidence="10" id="KW-1185">Reference proteome</keyword>
<dbReference type="Pfam" id="PF00042">
    <property type="entry name" value="Globin"/>
    <property type="match status" value="1"/>
</dbReference>
<dbReference type="AlphaFoldDB" id="A0A085NE80"/>
<dbReference type="InterPro" id="IPR044399">
    <property type="entry name" value="Mb-like_M"/>
</dbReference>
<proteinExistence type="inferred from homology"/>
<protein>
    <recommendedName>
        <fullName evidence="7">Globin domain-containing protein</fullName>
    </recommendedName>
</protein>
<dbReference type="InterPro" id="IPR009050">
    <property type="entry name" value="Globin-like_sf"/>
</dbReference>
<keyword evidence="2 6" id="KW-0349">Heme</keyword>
<organism evidence="9">
    <name type="scientific">Trichuris suis</name>
    <name type="common">pig whipworm</name>
    <dbReference type="NCBI Taxonomy" id="68888"/>
    <lineage>
        <taxon>Eukaryota</taxon>
        <taxon>Metazoa</taxon>
        <taxon>Ecdysozoa</taxon>
        <taxon>Nematoda</taxon>
        <taxon>Enoplea</taxon>
        <taxon>Dorylaimia</taxon>
        <taxon>Trichinellida</taxon>
        <taxon>Trichuridae</taxon>
        <taxon>Trichuris</taxon>
    </lineage>
</organism>
<sequence>MATSTSDVERWSFKQIASNEVTSPLIRRRRSDGLFAYCFPGRMRLYSKASTASDVISPMTGCARQLRRLFFCINWCTKADGAYLYSEVSGRSLNLTARELGLIEQSWMEIDDKEELGREVFRRVLLSNEKIRTVFDLHTCPDDELDQNEIFKRHLKSLSLFLGICATSVSVGSDRLVSIARRIGEKHVNFRWVTFDAEYWLLMKGIMVDVVASKQRAKEAPQIRDAWNKLLSFVIAEIKHSFLCELNNRNTKQGMDSNVKEALMQKLKDEWELLRQSRNSLH</sequence>
<dbReference type="GO" id="GO:0020037">
    <property type="term" value="F:heme binding"/>
    <property type="evidence" value="ECO:0007669"/>
    <property type="project" value="InterPro"/>
</dbReference>
<accession>A0A085NE80</accession>
<evidence type="ECO:0000313" key="10">
    <source>
        <dbReference type="Proteomes" id="UP000030764"/>
    </source>
</evidence>
<evidence type="ECO:0000313" key="9">
    <source>
        <dbReference type="EMBL" id="KFD67776.1"/>
    </source>
</evidence>
<evidence type="ECO:0000256" key="5">
    <source>
        <dbReference type="ARBA" id="ARBA00023004"/>
    </source>
</evidence>
<keyword evidence="4" id="KW-0479">Metal-binding</keyword>
<dbReference type="InterPro" id="IPR050532">
    <property type="entry name" value="Globin-like_OT"/>
</dbReference>
<dbReference type="Proteomes" id="UP000030758">
    <property type="component" value="Unassembled WGS sequence"/>
</dbReference>
<dbReference type="Proteomes" id="UP000030764">
    <property type="component" value="Unassembled WGS sequence"/>
</dbReference>
<dbReference type="PROSITE" id="PS01033">
    <property type="entry name" value="GLOBIN"/>
    <property type="match status" value="1"/>
</dbReference>
<name>A0A085NE80_9BILA</name>
<dbReference type="GO" id="GO:0046872">
    <property type="term" value="F:metal ion binding"/>
    <property type="evidence" value="ECO:0007669"/>
    <property type="project" value="UniProtKB-KW"/>
</dbReference>
<evidence type="ECO:0000313" key="8">
    <source>
        <dbReference type="EMBL" id="KFD51637.1"/>
    </source>
</evidence>
<dbReference type="SUPFAM" id="SSF46458">
    <property type="entry name" value="Globin-like"/>
    <property type="match status" value="1"/>
</dbReference>
<evidence type="ECO:0000256" key="1">
    <source>
        <dbReference type="ARBA" id="ARBA00022448"/>
    </source>
</evidence>
<evidence type="ECO:0000259" key="7">
    <source>
        <dbReference type="PROSITE" id="PS01033"/>
    </source>
</evidence>
<evidence type="ECO:0000256" key="6">
    <source>
        <dbReference type="RuleBase" id="RU000356"/>
    </source>
</evidence>
<gene>
    <name evidence="8" type="ORF">M513_07516</name>
    <name evidence="9" type="ORF">M514_07516</name>
</gene>
<evidence type="ECO:0000256" key="3">
    <source>
        <dbReference type="ARBA" id="ARBA00022621"/>
    </source>
</evidence>
<dbReference type="InterPro" id="IPR000971">
    <property type="entry name" value="Globin"/>
</dbReference>
<comment type="similarity">
    <text evidence="6">Belongs to the globin family.</text>
</comment>